<keyword evidence="2" id="KW-0662">Pyridine nucleotide biosynthesis</keyword>
<evidence type="ECO:0000256" key="4">
    <source>
        <dbReference type="ARBA" id="ARBA00022801"/>
    </source>
</evidence>
<evidence type="ECO:0000313" key="10">
    <source>
        <dbReference type="EMBL" id="MBP2054414.1"/>
    </source>
</evidence>
<evidence type="ECO:0000256" key="6">
    <source>
        <dbReference type="ARBA" id="ARBA00039017"/>
    </source>
</evidence>
<evidence type="ECO:0000256" key="7">
    <source>
        <dbReference type="ARBA" id="ARBA00043224"/>
    </source>
</evidence>
<dbReference type="CDD" id="cd01011">
    <property type="entry name" value="nicotinamidase"/>
    <property type="match status" value="1"/>
</dbReference>
<dbReference type="RefSeq" id="WP_067315025.1">
    <property type="nucleotide sequence ID" value="NZ_CP016279.1"/>
</dbReference>
<dbReference type="GO" id="GO:0019363">
    <property type="term" value="P:pyridine nucleotide biosynthetic process"/>
    <property type="evidence" value="ECO:0007669"/>
    <property type="project" value="UniProtKB-KW"/>
</dbReference>
<gene>
    <name evidence="9" type="ORF">AVL59_42325</name>
    <name evidence="10" type="ORF">J2Z21_007419</name>
</gene>
<dbReference type="Pfam" id="PF00857">
    <property type="entry name" value="Isochorismatase"/>
    <property type="match status" value="1"/>
</dbReference>
<dbReference type="InterPro" id="IPR052347">
    <property type="entry name" value="Isochorismatase_Nicotinamidase"/>
</dbReference>
<dbReference type="Gene3D" id="3.40.50.850">
    <property type="entry name" value="Isochorismatase-like"/>
    <property type="match status" value="1"/>
</dbReference>
<evidence type="ECO:0000313" key="11">
    <source>
        <dbReference type="Proteomes" id="UP000092659"/>
    </source>
</evidence>
<comment type="pathway">
    <text evidence="5">Cofactor biosynthesis; nicotinate biosynthesis; nicotinate from nicotinamide: step 1/1.</text>
</comment>
<evidence type="ECO:0000313" key="9">
    <source>
        <dbReference type="EMBL" id="ANP55356.1"/>
    </source>
</evidence>
<dbReference type="PANTHER" id="PTHR11080">
    <property type="entry name" value="PYRAZINAMIDASE/NICOTINAMIDASE"/>
    <property type="match status" value="1"/>
</dbReference>
<dbReference type="GO" id="GO:0046872">
    <property type="term" value="F:metal ion binding"/>
    <property type="evidence" value="ECO:0007669"/>
    <property type="project" value="UniProtKB-KW"/>
</dbReference>
<reference evidence="10 12" key="2">
    <citation type="submission" date="2021-03" db="EMBL/GenBank/DDBJ databases">
        <title>Genomic Encyclopedia of Type Strains, Phase IV (KMG-IV): sequencing the most valuable type-strain genomes for metagenomic binning, comparative biology and taxonomic classification.</title>
        <authorList>
            <person name="Goeker M."/>
        </authorList>
    </citation>
    <scope>NUCLEOTIDE SEQUENCE [LARGE SCALE GENOMIC DNA]</scope>
    <source>
        <strain evidence="10 12">DSM 40499</strain>
    </source>
</reference>
<proteinExistence type="inferred from homology"/>
<keyword evidence="12" id="KW-1185">Reference proteome</keyword>
<organism evidence="9 11">
    <name type="scientific">Streptomyces griseochromogenes</name>
    <dbReference type="NCBI Taxonomy" id="68214"/>
    <lineage>
        <taxon>Bacteria</taxon>
        <taxon>Bacillati</taxon>
        <taxon>Actinomycetota</taxon>
        <taxon>Actinomycetes</taxon>
        <taxon>Kitasatosporales</taxon>
        <taxon>Streptomycetaceae</taxon>
        <taxon>Streptomyces</taxon>
    </lineage>
</organism>
<dbReference type="GO" id="GO:0008936">
    <property type="term" value="F:nicotinamidase activity"/>
    <property type="evidence" value="ECO:0007669"/>
    <property type="project" value="UniProtKB-EC"/>
</dbReference>
<dbReference type="STRING" id="68214.AVL59_42325"/>
<dbReference type="OrthoDB" id="9791276at2"/>
<evidence type="ECO:0000256" key="3">
    <source>
        <dbReference type="ARBA" id="ARBA00022723"/>
    </source>
</evidence>
<name>A0A1B1B950_9ACTN</name>
<evidence type="ECO:0000256" key="5">
    <source>
        <dbReference type="ARBA" id="ARBA00037900"/>
    </source>
</evidence>
<comment type="similarity">
    <text evidence="1">Belongs to the isochorismatase family.</text>
</comment>
<keyword evidence="3" id="KW-0479">Metal-binding</keyword>
<protein>
    <recommendedName>
        <fullName evidence="6">nicotinamidase</fullName>
        <ecNumber evidence="6">3.5.1.19</ecNumber>
    </recommendedName>
    <alternativeName>
        <fullName evidence="7">Nicotinamide deamidase</fullName>
    </alternativeName>
</protein>
<dbReference type="EC" id="3.5.1.19" evidence="6"/>
<dbReference type="KEGG" id="sgs:AVL59_42325"/>
<sequence length="197" mass="20361">MRRALIVVDVQNDFCEGGSLAVAGGADVAAAITELIGQAAGTGYRHVVATRDHHIAPGGHFADNPDFVRSWPAHCVAGTEGVGFHPNFAPAVASGAVDAVFDKGAYSAAYSGFEGADENGVALAEWLRSRHIDEVDVVGIATDHCVRATALDAAREGFRTQVLLDLTAGVAPESTERALEELRAAGVELTGKPVVSG</sequence>
<dbReference type="PANTHER" id="PTHR11080:SF2">
    <property type="entry name" value="LD05707P"/>
    <property type="match status" value="1"/>
</dbReference>
<keyword evidence="4 10" id="KW-0378">Hydrolase</keyword>
<dbReference type="Proteomes" id="UP001519309">
    <property type="component" value="Unassembled WGS sequence"/>
</dbReference>
<dbReference type="EMBL" id="CP016279">
    <property type="protein sequence ID" value="ANP55356.1"/>
    <property type="molecule type" value="Genomic_DNA"/>
</dbReference>
<evidence type="ECO:0000259" key="8">
    <source>
        <dbReference type="Pfam" id="PF00857"/>
    </source>
</evidence>
<feature type="domain" description="Isochorismatase-like" evidence="8">
    <location>
        <begin position="4"/>
        <end position="190"/>
    </location>
</feature>
<reference evidence="9 11" key="1">
    <citation type="submission" date="2016-06" db="EMBL/GenBank/DDBJ databases">
        <title>Complete genome sequence of Streptomyces griseochromogenes ATCC 14511, the Blasticidin S producer.</title>
        <authorList>
            <person name="Wu L."/>
        </authorList>
    </citation>
    <scope>NUCLEOTIDE SEQUENCE [LARGE SCALE GENOMIC DNA]</scope>
    <source>
        <strain evidence="9 11">ATCC 14511</strain>
    </source>
</reference>
<evidence type="ECO:0000313" key="12">
    <source>
        <dbReference type="Proteomes" id="UP001519309"/>
    </source>
</evidence>
<dbReference type="SUPFAM" id="SSF52499">
    <property type="entry name" value="Isochorismatase-like hydrolases"/>
    <property type="match status" value="1"/>
</dbReference>
<dbReference type="InterPro" id="IPR036380">
    <property type="entry name" value="Isochorismatase-like_sf"/>
</dbReference>
<dbReference type="Proteomes" id="UP000092659">
    <property type="component" value="Chromosome"/>
</dbReference>
<dbReference type="AlphaFoldDB" id="A0A1B1B950"/>
<dbReference type="InterPro" id="IPR000868">
    <property type="entry name" value="Isochorismatase-like_dom"/>
</dbReference>
<evidence type="ECO:0000256" key="2">
    <source>
        <dbReference type="ARBA" id="ARBA00022642"/>
    </source>
</evidence>
<dbReference type="EMBL" id="JAGGLP010000021">
    <property type="protein sequence ID" value="MBP2054414.1"/>
    <property type="molecule type" value="Genomic_DNA"/>
</dbReference>
<evidence type="ECO:0000256" key="1">
    <source>
        <dbReference type="ARBA" id="ARBA00006336"/>
    </source>
</evidence>
<accession>A0A1B1B950</accession>